<feature type="compositionally biased region" description="Polar residues" evidence="5">
    <location>
        <begin position="591"/>
        <end position="614"/>
    </location>
</feature>
<feature type="compositionally biased region" description="Polar residues" evidence="5">
    <location>
        <begin position="886"/>
        <end position="897"/>
    </location>
</feature>
<evidence type="ECO:0000313" key="7">
    <source>
        <dbReference type="Proteomes" id="UP000799750"/>
    </source>
</evidence>
<feature type="compositionally biased region" description="Acidic residues" evidence="5">
    <location>
        <begin position="464"/>
        <end position="478"/>
    </location>
</feature>
<feature type="region of interest" description="Disordered" evidence="5">
    <location>
        <begin position="1218"/>
        <end position="1239"/>
    </location>
</feature>
<dbReference type="InterPro" id="IPR038286">
    <property type="entry name" value="IPK_sf"/>
</dbReference>
<dbReference type="GO" id="GO:0032958">
    <property type="term" value="P:inositol phosphate biosynthetic process"/>
    <property type="evidence" value="ECO:0007669"/>
    <property type="project" value="InterPro"/>
</dbReference>
<dbReference type="EMBL" id="MU004188">
    <property type="protein sequence ID" value="KAF2495852.1"/>
    <property type="molecule type" value="Genomic_DNA"/>
</dbReference>
<feature type="compositionally biased region" description="Low complexity" evidence="5">
    <location>
        <begin position="88"/>
        <end position="98"/>
    </location>
</feature>
<dbReference type="InterPro" id="IPR005522">
    <property type="entry name" value="IPK"/>
</dbReference>
<dbReference type="PANTHER" id="PTHR12400">
    <property type="entry name" value="INOSITOL POLYPHOSPHATE KINASE"/>
    <property type="match status" value="1"/>
</dbReference>
<feature type="compositionally biased region" description="Polar residues" evidence="5">
    <location>
        <begin position="161"/>
        <end position="176"/>
    </location>
</feature>
<feature type="region of interest" description="Disordered" evidence="5">
    <location>
        <begin position="413"/>
        <end position="524"/>
    </location>
</feature>
<evidence type="ECO:0000256" key="4">
    <source>
        <dbReference type="RuleBase" id="RU363090"/>
    </source>
</evidence>
<feature type="compositionally biased region" description="Basic and acidic residues" evidence="5">
    <location>
        <begin position="338"/>
        <end position="357"/>
    </location>
</feature>
<feature type="compositionally biased region" description="Polar residues" evidence="5">
    <location>
        <begin position="718"/>
        <end position="736"/>
    </location>
</feature>
<dbReference type="PANTHER" id="PTHR12400:SF21">
    <property type="entry name" value="KINASE"/>
    <property type="match status" value="1"/>
</dbReference>
<feature type="region of interest" description="Disordered" evidence="5">
    <location>
        <begin position="228"/>
        <end position="247"/>
    </location>
</feature>
<keyword evidence="2 4" id="KW-0808">Transferase</keyword>
<feature type="compositionally biased region" description="Basic and acidic residues" evidence="5">
    <location>
        <begin position="737"/>
        <end position="750"/>
    </location>
</feature>
<feature type="region of interest" description="Disordered" evidence="5">
    <location>
        <begin position="60"/>
        <end position="208"/>
    </location>
</feature>
<keyword evidence="3 4" id="KW-0418">Kinase</keyword>
<dbReference type="Proteomes" id="UP000799750">
    <property type="component" value="Unassembled WGS sequence"/>
</dbReference>
<dbReference type="GO" id="GO:0005634">
    <property type="term" value="C:nucleus"/>
    <property type="evidence" value="ECO:0007669"/>
    <property type="project" value="TreeGrafter"/>
</dbReference>
<feature type="region of interest" description="Disordered" evidence="5">
    <location>
        <begin position="1016"/>
        <end position="1066"/>
    </location>
</feature>
<feature type="compositionally biased region" description="Basic and acidic residues" evidence="5">
    <location>
        <begin position="436"/>
        <end position="455"/>
    </location>
</feature>
<proteinExistence type="inferred from homology"/>
<feature type="region of interest" description="Disordered" evidence="5">
    <location>
        <begin position="880"/>
        <end position="899"/>
    </location>
</feature>
<feature type="compositionally biased region" description="Polar residues" evidence="5">
    <location>
        <begin position="572"/>
        <end position="584"/>
    </location>
</feature>
<organism evidence="6 7">
    <name type="scientific">Lophium mytilinum</name>
    <dbReference type="NCBI Taxonomy" id="390894"/>
    <lineage>
        <taxon>Eukaryota</taxon>
        <taxon>Fungi</taxon>
        <taxon>Dikarya</taxon>
        <taxon>Ascomycota</taxon>
        <taxon>Pezizomycotina</taxon>
        <taxon>Dothideomycetes</taxon>
        <taxon>Pleosporomycetidae</taxon>
        <taxon>Mytilinidiales</taxon>
        <taxon>Mytilinidiaceae</taxon>
        <taxon>Lophium</taxon>
    </lineage>
</organism>
<feature type="region of interest" description="Disordered" evidence="5">
    <location>
        <begin position="555"/>
        <end position="636"/>
    </location>
</feature>
<feature type="compositionally biased region" description="Basic and acidic residues" evidence="5">
    <location>
        <begin position="277"/>
        <end position="300"/>
    </location>
</feature>
<reference evidence="6" key="1">
    <citation type="journal article" date="2020" name="Stud. Mycol.">
        <title>101 Dothideomycetes genomes: a test case for predicting lifestyles and emergence of pathogens.</title>
        <authorList>
            <person name="Haridas S."/>
            <person name="Albert R."/>
            <person name="Binder M."/>
            <person name="Bloem J."/>
            <person name="Labutti K."/>
            <person name="Salamov A."/>
            <person name="Andreopoulos B."/>
            <person name="Baker S."/>
            <person name="Barry K."/>
            <person name="Bills G."/>
            <person name="Bluhm B."/>
            <person name="Cannon C."/>
            <person name="Castanera R."/>
            <person name="Culley D."/>
            <person name="Daum C."/>
            <person name="Ezra D."/>
            <person name="Gonzalez J."/>
            <person name="Henrissat B."/>
            <person name="Kuo A."/>
            <person name="Liang C."/>
            <person name="Lipzen A."/>
            <person name="Lutzoni F."/>
            <person name="Magnuson J."/>
            <person name="Mondo S."/>
            <person name="Nolan M."/>
            <person name="Ohm R."/>
            <person name="Pangilinan J."/>
            <person name="Park H.-J."/>
            <person name="Ramirez L."/>
            <person name="Alfaro M."/>
            <person name="Sun H."/>
            <person name="Tritt A."/>
            <person name="Yoshinaga Y."/>
            <person name="Zwiers L.-H."/>
            <person name="Turgeon B."/>
            <person name="Goodwin S."/>
            <person name="Spatafora J."/>
            <person name="Crous P."/>
            <person name="Grigoriev I."/>
        </authorList>
    </citation>
    <scope>NUCLEOTIDE SEQUENCE</scope>
    <source>
        <strain evidence="6">CBS 269.34</strain>
    </source>
</reference>
<feature type="compositionally biased region" description="Basic and acidic residues" evidence="5">
    <location>
        <begin position="1218"/>
        <end position="1235"/>
    </location>
</feature>
<feature type="compositionally biased region" description="Low complexity" evidence="5">
    <location>
        <begin position="1"/>
        <end position="16"/>
    </location>
</feature>
<dbReference type="Pfam" id="PF03770">
    <property type="entry name" value="IPK"/>
    <property type="match status" value="1"/>
</dbReference>
<evidence type="ECO:0000256" key="5">
    <source>
        <dbReference type="SAM" id="MobiDB-lite"/>
    </source>
</evidence>
<evidence type="ECO:0000256" key="2">
    <source>
        <dbReference type="ARBA" id="ARBA00022679"/>
    </source>
</evidence>
<evidence type="ECO:0000256" key="3">
    <source>
        <dbReference type="ARBA" id="ARBA00022777"/>
    </source>
</evidence>
<feature type="region of interest" description="Disordered" evidence="5">
    <location>
        <begin position="255"/>
        <end position="384"/>
    </location>
</feature>
<keyword evidence="7" id="KW-1185">Reference proteome</keyword>
<name>A0A6A6QUN5_9PEZI</name>
<feature type="region of interest" description="Disordered" evidence="5">
    <location>
        <begin position="1"/>
        <end position="41"/>
    </location>
</feature>
<dbReference type="GO" id="GO:0046854">
    <property type="term" value="P:phosphatidylinositol phosphate biosynthetic process"/>
    <property type="evidence" value="ECO:0007669"/>
    <property type="project" value="TreeGrafter"/>
</dbReference>
<dbReference type="GO" id="GO:0008440">
    <property type="term" value="F:inositol-1,4,5-trisphosphate 3-kinase activity"/>
    <property type="evidence" value="ECO:0007669"/>
    <property type="project" value="TreeGrafter"/>
</dbReference>
<feature type="compositionally biased region" description="Basic and acidic residues" evidence="5">
    <location>
        <begin position="972"/>
        <end position="990"/>
    </location>
</feature>
<evidence type="ECO:0000313" key="6">
    <source>
        <dbReference type="EMBL" id="KAF2495852.1"/>
    </source>
</evidence>
<protein>
    <recommendedName>
        <fullName evidence="4">Kinase</fullName>
        <ecNumber evidence="4">2.7.-.-</ecNumber>
    </recommendedName>
</protein>
<dbReference type="GO" id="GO:0000824">
    <property type="term" value="F:inositol-1,4,5,6-tetrakisphosphate 3-kinase activity"/>
    <property type="evidence" value="ECO:0007669"/>
    <property type="project" value="TreeGrafter"/>
</dbReference>
<dbReference type="SUPFAM" id="SSF56104">
    <property type="entry name" value="SAICAR synthase-like"/>
    <property type="match status" value="1"/>
</dbReference>
<dbReference type="GO" id="GO:0005737">
    <property type="term" value="C:cytoplasm"/>
    <property type="evidence" value="ECO:0007669"/>
    <property type="project" value="TreeGrafter"/>
</dbReference>
<gene>
    <name evidence="6" type="ORF">BU16DRAFT_526404</name>
</gene>
<feature type="region of interest" description="Disordered" evidence="5">
    <location>
        <begin position="940"/>
        <end position="1001"/>
    </location>
</feature>
<evidence type="ECO:0000256" key="1">
    <source>
        <dbReference type="ARBA" id="ARBA00007374"/>
    </source>
</evidence>
<sequence length="1341" mass="148125">MSHTSPAPSNTSPSASVRSIGVRLRNAQPTTPASPLLEGPELKTLAQTGRSKTAPLALDTLWTSSNGNPQLSERDSIFATTYAHHDSPTSSPTLSPRSDAAADNEPIESIADMAASPIRRLMAEPLLPPLDRPSVKDPPRRDRHRPAIPSGEYTGTAAHSAAQNLRHTGMNHSGSRASPPPFMSPVDSPIQRPSTPHDHDFGTRVSLGLATDDDKRMRYRSWREGKATLGAVGSAAVRSKSRDGSHVDKKIEATLLKAEHVPAPRSRKASHYLGLFKENDAAEEQRRRDAKERQSTEKGSRAPHTGKKLPPAKAPAQDTPPSLQSLRPRPVSDADGTQDDKGKPQESQEQDASRTARNESSSDPVSLEPVSRGRPSEPRLTLGTAAGLDLQNTIANTAQQEFPLRLLDEIRSHHNLTPGAERGTSFSRSLPTAASERPRGSSAKDKPTSLHDHAADYFPPVRDDSEEPSPVSDEEESEREQISSALYFPHRHRSSEQISPEQEIRKAEIEGERRRRPTLVSASKLPKGWGTEEIVKTPEEVEISLQSQDENQYLHGDLQPSAPLSEDELHNPLTSPTGATSVSESDYESFAESSHSYRGYESSATDDLGTTPTAPSIKRTERKPHHTATQPPAPIGAVELKPYDHQVGGHTTVYRFSRRAVCKQLNNRENEFYETVERNHPELLDFLPRYIGVLNVTYRKAPKRKKTQRKDEAFGDQVVQSASQTNTGSESVLSSKEMSRGPEDRKEEAPRVVSHSQNTTSIPQVIFENNRHIIPDNLFRVPPRSSTPDPWIGNSSPSSQIHRRYQSDMTMNGSSEKSPSRPPIHQHASWGVTTINTKLQEEVLRQVFAPPPIHHRSRHSHQHHSIPSRKMRLDSKGIVGSAPTARRNSADVSQLHNTHFDEDCTRKQVLKAEAERHFPGNGGDASRPSPPERLYFDSDSEAALSRSDTDMRPSSSPSAIPRRRHSGGGLRRPFDIDHKQRRGLEYHEEDGYGGDGEDELFTMDDEARNGAVKLNGIREEPGPAQPQAPIPPIATMLPAPVTAGPKSKPHTSEPKPLEPSNPEEAQLQPDERVQHFLLLEDLTAGMSKPCVLDLKMGTRQYGIEADEKKQRSQRRKCQMTTSRGLGVRVCGMQVWNVKSQSYVFEDKYFGRDLKAGKEFQDALTRFFFDGVGNAAARRHIPVILEKIRMLENMIRRLPGYRFYASSLLMLYDRGDGEAGEKEKDPAQRAAGEDGPPKSVIPPTIKLKIVDFANCVTAEDALPDSIPCPPKDPDGVDRGYLRGLRSLRMYFQRIWKDVSDVEWVERGEGEGMALGESGIGLGNVGGAWEEGTGPDDGGWVSV</sequence>
<feature type="compositionally biased region" description="Acidic residues" evidence="5">
    <location>
        <begin position="991"/>
        <end position="1001"/>
    </location>
</feature>
<feature type="region of interest" description="Disordered" evidence="5">
    <location>
        <begin position="701"/>
        <end position="757"/>
    </location>
</feature>
<dbReference type="OrthoDB" id="2573163at2759"/>
<feature type="region of interest" description="Disordered" evidence="5">
    <location>
        <begin position="850"/>
        <end position="874"/>
    </location>
</feature>
<feature type="region of interest" description="Disordered" evidence="5">
    <location>
        <begin position="916"/>
        <end position="935"/>
    </location>
</feature>
<feature type="compositionally biased region" description="Pro residues" evidence="5">
    <location>
        <begin position="1023"/>
        <end position="1032"/>
    </location>
</feature>
<comment type="similarity">
    <text evidence="1 4">Belongs to the inositol phosphokinase (IPK) family.</text>
</comment>
<dbReference type="Gene3D" id="3.30.470.160">
    <property type="entry name" value="Inositol polyphosphate kinase"/>
    <property type="match status" value="1"/>
</dbReference>
<dbReference type="EC" id="2.7.-.-" evidence="4"/>
<accession>A0A6A6QUN5</accession>
<feature type="compositionally biased region" description="Polar residues" evidence="5">
    <location>
        <begin position="61"/>
        <end position="71"/>
    </location>
</feature>
<feature type="compositionally biased region" description="Basic residues" evidence="5">
    <location>
        <begin position="853"/>
        <end position="870"/>
    </location>
</feature>
<feature type="compositionally biased region" description="Basic and acidic residues" evidence="5">
    <location>
        <begin position="502"/>
        <end position="513"/>
    </location>
</feature>